<feature type="region of interest" description="Disordered" evidence="2">
    <location>
        <begin position="182"/>
        <end position="202"/>
    </location>
</feature>
<dbReference type="SUPFAM" id="SSF57756">
    <property type="entry name" value="Retrovirus zinc finger-like domains"/>
    <property type="match status" value="1"/>
</dbReference>
<sequence>MTRVEGSASAIDDIILQQEENNSYPGQDLVRFAKQLHYLLANLTDDAARLIVRLNEPGNGFETWRQLYDRFALPSRAKGVSLLSQLLEHQFRDAHFEADLTSFIVLKNKHERATGTSLSDDLLVTLMMNKTRGQLQQHLRLQANSLRTFDQVLVIIKEYYQSRHLVSSKLHDSQGPAPMDIGAAWKGKGKGKGKGFMKGKGKGMMMRGKGKGLMMKGKGKGFGFNKGKGKGLKGKGKGKNDGCFICGSRDHWANNCPRAYTQGALWQIDEGSEWSEDWNTDWNQEQQIGESGESTDWSEYQGALYDDSAWTEDDWYGDWWCDDSYDWSSDWSWYDDSFWQPPNWTTEVQQVALPPPFQPIASQASSAAKAAPIAQHAQPQTAAAVIASPPGLADPSNIADESLIASSSSGNSRGSGIAARPGIASKLFVGALMLIGTLSSSVPDERIEISKNIDELPDQDFWTIMSRNFMALMTPTCKAVPIVRQGTLVYLTPTIVPYKDSDCRYTEAHISSIMSDLDLEDCDVELRGITDVTDTDYDHIAQIHSLIAAAKDKSKNTPKELDKPKKRSDYKNSDFWVVNEDKCVLVRHHVKQRQNLMGFRYLRGELPVDANRLTGHRETEKFFADGTSDVIVDEDFRALDDDRVDPHTKTDIAPWRGRTAFKLKPLTGQALVKAKKAAEKFQAAPATTLQKDRFRLSQAKSFAKAKAKAVPKPALNRDAD</sequence>
<dbReference type="GO" id="GO:0003676">
    <property type="term" value="F:nucleic acid binding"/>
    <property type="evidence" value="ECO:0007669"/>
    <property type="project" value="InterPro"/>
</dbReference>
<dbReference type="SMART" id="SM00343">
    <property type="entry name" value="ZnF_C2HC"/>
    <property type="match status" value="1"/>
</dbReference>
<evidence type="ECO:0000259" key="3">
    <source>
        <dbReference type="PROSITE" id="PS50158"/>
    </source>
</evidence>
<keyword evidence="1" id="KW-0479">Metal-binding</keyword>
<dbReference type="Gene3D" id="4.10.60.10">
    <property type="entry name" value="Zinc finger, CCHC-type"/>
    <property type="match status" value="1"/>
</dbReference>
<feature type="compositionally biased region" description="Basic residues" evidence="2">
    <location>
        <begin position="187"/>
        <end position="201"/>
    </location>
</feature>
<gene>
    <name evidence="4" type="ORF">AK812_SmicGene29001</name>
</gene>
<organism evidence="4 5">
    <name type="scientific">Symbiodinium microadriaticum</name>
    <name type="common">Dinoflagellate</name>
    <name type="synonym">Zooxanthella microadriatica</name>
    <dbReference type="NCBI Taxonomy" id="2951"/>
    <lineage>
        <taxon>Eukaryota</taxon>
        <taxon>Sar</taxon>
        <taxon>Alveolata</taxon>
        <taxon>Dinophyceae</taxon>
        <taxon>Suessiales</taxon>
        <taxon>Symbiodiniaceae</taxon>
        <taxon>Symbiodinium</taxon>
    </lineage>
</organism>
<comment type="caution">
    <text evidence="4">The sequence shown here is derived from an EMBL/GenBank/DDBJ whole genome shotgun (WGS) entry which is preliminary data.</text>
</comment>
<dbReference type="InterPro" id="IPR001878">
    <property type="entry name" value="Znf_CCHC"/>
</dbReference>
<name>A0A1Q9D309_SYMMI</name>
<accession>A0A1Q9D309</accession>
<evidence type="ECO:0000313" key="4">
    <source>
        <dbReference type="EMBL" id="OLP89536.1"/>
    </source>
</evidence>
<dbReference type="Pfam" id="PF00098">
    <property type="entry name" value="zf-CCHC"/>
    <property type="match status" value="1"/>
</dbReference>
<dbReference type="OrthoDB" id="478550at2759"/>
<proteinExistence type="predicted"/>
<dbReference type="InterPro" id="IPR036875">
    <property type="entry name" value="Znf_CCHC_sf"/>
</dbReference>
<evidence type="ECO:0000256" key="1">
    <source>
        <dbReference type="PROSITE-ProRule" id="PRU00047"/>
    </source>
</evidence>
<dbReference type="Proteomes" id="UP000186817">
    <property type="component" value="Unassembled WGS sequence"/>
</dbReference>
<feature type="domain" description="CCHC-type" evidence="3">
    <location>
        <begin position="243"/>
        <end position="258"/>
    </location>
</feature>
<dbReference type="GO" id="GO:0008270">
    <property type="term" value="F:zinc ion binding"/>
    <property type="evidence" value="ECO:0007669"/>
    <property type="project" value="UniProtKB-KW"/>
</dbReference>
<keyword evidence="1" id="KW-0863">Zinc-finger</keyword>
<dbReference type="EMBL" id="LSRX01000754">
    <property type="protein sequence ID" value="OLP89536.1"/>
    <property type="molecule type" value="Genomic_DNA"/>
</dbReference>
<reference evidence="4 5" key="1">
    <citation type="submission" date="2016-02" db="EMBL/GenBank/DDBJ databases">
        <title>Genome analysis of coral dinoflagellate symbionts highlights evolutionary adaptations to a symbiotic lifestyle.</title>
        <authorList>
            <person name="Aranda M."/>
            <person name="Li Y."/>
            <person name="Liew Y.J."/>
            <person name="Baumgarten S."/>
            <person name="Simakov O."/>
            <person name="Wilson M."/>
            <person name="Piel J."/>
            <person name="Ashoor H."/>
            <person name="Bougouffa S."/>
            <person name="Bajic V.B."/>
            <person name="Ryu T."/>
            <person name="Ravasi T."/>
            <person name="Bayer T."/>
            <person name="Micklem G."/>
            <person name="Kim H."/>
            <person name="Bhak J."/>
            <person name="Lajeunesse T.C."/>
            <person name="Voolstra C.R."/>
        </authorList>
    </citation>
    <scope>NUCLEOTIDE SEQUENCE [LARGE SCALE GENOMIC DNA]</scope>
    <source>
        <strain evidence="4 5">CCMP2467</strain>
    </source>
</reference>
<evidence type="ECO:0000313" key="5">
    <source>
        <dbReference type="Proteomes" id="UP000186817"/>
    </source>
</evidence>
<dbReference type="AlphaFoldDB" id="A0A1Q9D309"/>
<evidence type="ECO:0000256" key="2">
    <source>
        <dbReference type="SAM" id="MobiDB-lite"/>
    </source>
</evidence>
<keyword evidence="1" id="KW-0862">Zinc</keyword>
<protein>
    <recommendedName>
        <fullName evidence="3">CCHC-type domain-containing protein</fullName>
    </recommendedName>
</protein>
<dbReference type="PROSITE" id="PS50158">
    <property type="entry name" value="ZF_CCHC"/>
    <property type="match status" value="1"/>
</dbReference>
<keyword evidence="5" id="KW-1185">Reference proteome</keyword>